<dbReference type="PANTHER" id="PTHR33498:SF1">
    <property type="entry name" value="TRANSPOSASE FOR INSERTION SEQUENCE ELEMENT IS1557"/>
    <property type="match status" value="1"/>
</dbReference>
<name>A0A9R1C7L0_9BACT</name>
<keyword evidence="5" id="KW-1185">Reference proteome</keyword>
<evidence type="ECO:0000259" key="2">
    <source>
        <dbReference type="Pfam" id="PF01610"/>
    </source>
</evidence>
<evidence type="ECO:0000313" key="4">
    <source>
        <dbReference type="EMBL" id="GJG57488.1"/>
    </source>
</evidence>
<proteinExistence type="predicted"/>
<dbReference type="Pfam" id="PF01610">
    <property type="entry name" value="DDE_Tnp_ISL3"/>
    <property type="match status" value="1"/>
</dbReference>
<feature type="domain" description="Transposase IS204/IS1001/IS1096/IS1165 DDE" evidence="2">
    <location>
        <begin position="56"/>
        <end position="356"/>
    </location>
</feature>
<dbReference type="GeneID" id="72468393"/>
<feature type="compositionally biased region" description="Basic residues" evidence="1">
    <location>
        <begin position="185"/>
        <end position="207"/>
    </location>
</feature>
<comment type="caution">
    <text evidence="4">The sequence shown here is derived from an EMBL/GenBank/DDBJ whole genome shotgun (WGS) entry which is preliminary data.</text>
</comment>
<evidence type="ECO:0000256" key="1">
    <source>
        <dbReference type="SAM" id="MobiDB-lite"/>
    </source>
</evidence>
<reference evidence="4" key="1">
    <citation type="journal article" date="2022" name="Int. J. Syst. Evol. Microbiol.">
        <title>Prevotella lacticifex sp. nov., isolated from the rumen of cows.</title>
        <authorList>
            <person name="Shinkai T."/>
            <person name="Ikeyama N."/>
            <person name="Kumagai M."/>
            <person name="Ohmori H."/>
            <person name="Sakamoto M."/>
            <person name="Ohkuma M."/>
            <person name="Mitsumori M."/>
        </authorList>
    </citation>
    <scope>NUCLEOTIDE SEQUENCE</scope>
    <source>
        <strain evidence="4">R5076</strain>
    </source>
</reference>
<dbReference type="PANTHER" id="PTHR33498">
    <property type="entry name" value="TRANSPOSASE FOR INSERTION SEQUENCE ELEMENT IS1557"/>
    <property type="match status" value="1"/>
</dbReference>
<evidence type="ECO:0000313" key="3">
    <source>
        <dbReference type="EMBL" id="GJG57411.1"/>
    </source>
</evidence>
<accession>A0A9R1C7L0</accession>
<feature type="region of interest" description="Disordered" evidence="1">
    <location>
        <begin position="185"/>
        <end position="208"/>
    </location>
</feature>
<dbReference type="InterPro" id="IPR002560">
    <property type="entry name" value="Transposase_DDE"/>
</dbReference>
<evidence type="ECO:0000313" key="5">
    <source>
        <dbReference type="Proteomes" id="UP000825483"/>
    </source>
</evidence>
<dbReference type="AlphaFoldDB" id="A0A9R1C7L0"/>
<organism evidence="4 5">
    <name type="scientific">Prevotella lacticifex</name>
    <dbReference type="NCBI Taxonomy" id="2854755"/>
    <lineage>
        <taxon>Bacteria</taxon>
        <taxon>Pseudomonadati</taxon>
        <taxon>Bacteroidota</taxon>
        <taxon>Bacteroidia</taxon>
        <taxon>Bacteroidales</taxon>
        <taxon>Prevotellaceae</taxon>
        <taxon>Prevotella</taxon>
    </lineage>
</organism>
<protein>
    <recommendedName>
        <fullName evidence="2">Transposase IS204/IS1001/IS1096/IS1165 DDE domain-containing protein</fullName>
    </recommendedName>
</protein>
<gene>
    <name evidence="3" type="ORF">PRLR5076_02620</name>
    <name evidence="4" type="ORF">PRLR5076_03390</name>
</gene>
<sequence>MDNEPVTAKSLSWTYMIQGNTFARAYKDTLSDFPTWVKKENVDDGILIAKNLGPRLGIDESEFGHEVYTILHNKDAHGKKGAIVAIVKGTDPETVAKALRKMPQKDREAVGLVSMDLSDSMRSIVRMAFPNAMVVRDCFHVMKRGGEGIEELRMKYKREAVKDVNRQKAEFKKHLEQLAKQRKYYRNSRKKQGKKRCKGKRRGRKPMRLNTRFEPKRLSNGETLVEALTRCKKQLGRSYGDWSINQKKRARILFRLFPKLKEAYWLINDLRAIFRTKSNTKATAKKALEGWYKKVTKSTLREIKSVKQSIQHYEDEILNYFINRDTNASAESLNSKMKAFRSCLKGIRDIPFFFYRCITVFG</sequence>
<dbReference type="InterPro" id="IPR047951">
    <property type="entry name" value="Transpos_ISL3"/>
</dbReference>
<dbReference type="EMBL" id="BPUB01000001">
    <property type="protein sequence ID" value="GJG57488.1"/>
    <property type="molecule type" value="Genomic_DNA"/>
</dbReference>
<dbReference type="RefSeq" id="WP_223929572.1">
    <property type="nucleotide sequence ID" value="NZ_BPTU01000003.1"/>
</dbReference>
<dbReference type="Proteomes" id="UP000825483">
    <property type="component" value="Unassembled WGS sequence"/>
</dbReference>
<dbReference type="EMBL" id="BPUB01000001">
    <property type="protein sequence ID" value="GJG57411.1"/>
    <property type="molecule type" value="Genomic_DNA"/>
</dbReference>